<dbReference type="AlphaFoldDB" id="A0A1E7ENT4"/>
<sequence length="253" mass="27715">MLLRKLITISLLLVVPFVAYSWQPQQQQQVLRRQRQRQQFDLFVNRRDVMEDIGTATVFGGFLVAFPLLSTFVDVEAAHANDGEFGTSTPLPSPSMAASTSGSGVFVGETTQFTTLPNGVKIKDFKIGTGSESVNSQSQNVALQMNGRLINTNAGITFYNTKNNNPDGFGPEPLVVNLSKGEVLPGLEAGLIGMKKNGIRRIVVPAGELSYEKYPSLEPKPMTAADQRALDSLVKNKSRDSTVMFDVKVERFK</sequence>
<dbReference type="InParanoid" id="A0A1E7ENT4"/>
<dbReference type="EC" id="5.2.1.8" evidence="1"/>
<dbReference type="SUPFAM" id="SSF54534">
    <property type="entry name" value="FKBP-like"/>
    <property type="match status" value="1"/>
</dbReference>
<feature type="chain" id="PRO_5009192050" description="peptidylprolyl isomerase" evidence="2">
    <location>
        <begin position="22"/>
        <end position="253"/>
    </location>
</feature>
<evidence type="ECO:0000256" key="1">
    <source>
        <dbReference type="PROSITE-ProRule" id="PRU00277"/>
    </source>
</evidence>
<protein>
    <recommendedName>
        <fullName evidence="1">peptidylprolyl isomerase</fullName>
        <ecNumber evidence="1">5.2.1.8</ecNumber>
    </recommendedName>
</protein>
<accession>A0A1E7ENT4</accession>
<keyword evidence="1" id="KW-0697">Rotamase</keyword>
<evidence type="ECO:0000313" key="4">
    <source>
        <dbReference type="EMBL" id="OEU07618.1"/>
    </source>
</evidence>
<dbReference type="InterPro" id="IPR046357">
    <property type="entry name" value="PPIase_dom_sf"/>
</dbReference>
<evidence type="ECO:0000313" key="5">
    <source>
        <dbReference type="Proteomes" id="UP000095751"/>
    </source>
</evidence>
<dbReference type="Proteomes" id="UP000095751">
    <property type="component" value="Unassembled WGS sequence"/>
</dbReference>
<proteinExistence type="predicted"/>
<gene>
    <name evidence="4" type="ORF">FRACYDRAFT_271964</name>
</gene>
<dbReference type="KEGG" id="fcy:FRACYDRAFT_271964"/>
<dbReference type="PANTHER" id="PTHR47717:SF1">
    <property type="entry name" value="PEPTIDYL-PROLYL CIS-TRANS ISOMERASE FKBP19, CHLOROPLASTIC"/>
    <property type="match status" value="1"/>
</dbReference>
<dbReference type="EMBL" id="KV784385">
    <property type="protein sequence ID" value="OEU07618.1"/>
    <property type="molecule type" value="Genomic_DNA"/>
</dbReference>
<dbReference type="OrthoDB" id="77911at2759"/>
<dbReference type="Gene3D" id="3.10.50.40">
    <property type="match status" value="1"/>
</dbReference>
<keyword evidence="2" id="KW-0732">Signal</keyword>
<dbReference type="InterPro" id="IPR044208">
    <property type="entry name" value="FKBP19-like"/>
</dbReference>
<feature type="signal peptide" evidence="2">
    <location>
        <begin position="1"/>
        <end position="21"/>
    </location>
</feature>
<organism evidence="4 5">
    <name type="scientific">Fragilariopsis cylindrus CCMP1102</name>
    <dbReference type="NCBI Taxonomy" id="635003"/>
    <lineage>
        <taxon>Eukaryota</taxon>
        <taxon>Sar</taxon>
        <taxon>Stramenopiles</taxon>
        <taxon>Ochrophyta</taxon>
        <taxon>Bacillariophyta</taxon>
        <taxon>Bacillariophyceae</taxon>
        <taxon>Bacillariophycidae</taxon>
        <taxon>Bacillariales</taxon>
        <taxon>Bacillariaceae</taxon>
        <taxon>Fragilariopsis</taxon>
    </lineage>
</organism>
<dbReference type="PROSITE" id="PS50059">
    <property type="entry name" value="FKBP_PPIASE"/>
    <property type="match status" value="1"/>
</dbReference>
<feature type="domain" description="PPIase FKBP-type" evidence="3">
    <location>
        <begin position="138"/>
        <end position="253"/>
    </location>
</feature>
<keyword evidence="1" id="KW-0413">Isomerase</keyword>
<name>A0A1E7ENT4_9STRA</name>
<dbReference type="Pfam" id="PF00254">
    <property type="entry name" value="FKBP_C"/>
    <property type="match status" value="1"/>
</dbReference>
<dbReference type="GO" id="GO:0003755">
    <property type="term" value="F:peptidyl-prolyl cis-trans isomerase activity"/>
    <property type="evidence" value="ECO:0007669"/>
    <property type="project" value="UniProtKB-KW"/>
</dbReference>
<evidence type="ECO:0000256" key="2">
    <source>
        <dbReference type="SAM" id="SignalP"/>
    </source>
</evidence>
<dbReference type="PANTHER" id="PTHR47717">
    <property type="entry name" value="PEPTIDYL-PROLYL CIS-TRANS ISOMERASE FKBP19, CHLOROPLASTIC"/>
    <property type="match status" value="1"/>
</dbReference>
<keyword evidence="5" id="KW-1185">Reference proteome</keyword>
<dbReference type="InterPro" id="IPR001179">
    <property type="entry name" value="PPIase_FKBP_dom"/>
</dbReference>
<evidence type="ECO:0000259" key="3">
    <source>
        <dbReference type="PROSITE" id="PS50059"/>
    </source>
</evidence>
<reference evidence="4 5" key="1">
    <citation type="submission" date="2016-09" db="EMBL/GenBank/DDBJ databases">
        <title>Extensive genetic diversity and differential bi-allelic expression allows diatom success in the polar Southern Ocean.</title>
        <authorList>
            <consortium name="DOE Joint Genome Institute"/>
            <person name="Mock T."/>
            <person name="Otillar R.P."/>
            <person name="Strauss J."/>
            <person name="Dupont C."/>
            <person name="Frickenhaus S."/>
            <person name="Maumus F."/>
            <person name="Mcmullan M."/>
            <person name="Sanges R."/>
            <person name="Schmutz J."/>
            <person name="Toseland A."/>
            <person name="Valas R."/>
            <person name="Veluchamy A."/>
            <person name="Ward B.J."/>
            <person name="Allen A."/>
            <person name="Barry K."/>
            <person name="Falciatore A."/>
            <person name="Ferrante M."/>
            <person name="Fortunato A.E."/>
            <person name="Gloeckner G."/>
            <person name="Gruber A."/>
            <person name="Hipkin R."/>
            <person name="Janech M."/>
            <person name="Kroth P."/>
            <person name="Leese F."/>
            <person name="Lindquist E."/>
            <person name="Lyon B.R."/>
            <person name="Martin J."/>
            <person name="Mayer C."/>
            <person name="Parker M."/>
            <person name="Quesneville H."/>
            <person name="Raymond J."/>
            <person name="Uhlig C."/>
            <person name="Valentin K.U."/>
            <person name="Worden A.Z."/>
            <person name="Armbrust E.V."/>
            <person name="Bowler C."/>
            <person name="Green B."/>
            <person name="Moulton V."/>
            <person name="Van Oosterhout C."/>
            <person name="Grigoriev I."/>
        </authorList>
    </citation>
    <scope>NUCLEOTIDE SEQUENCE [LARGE SCALE GENOMIC DNA]</scope>
    <source>
        <strain evidence="4 5">CCMP1102</strain>
    </source>
</reference>
<comment type="catalytic activity">
    <reaction evidence="1">
        <text>[protein]-peptidylproline (omega=180) = [protein]-peptidylproline (omega=0)</text>
        <dbReference type="Rhea" id="RHEA:16237"/>
        <dbReference type="Rhea" id="RHEA-COMP:10747"/>
        <dbReference type="Rhea" id="RHEA-COMP:10748"/>
        <dbReference type="ChEBI" id="CHEBI:83833"/>
        <dbReference type="ChEBI" id="CHEBI:83834"/>
        <dbReference type="EC" id="5.2.1.8"/>
    </reaction>
</comment>